<evidence type="ECO:0000313" key="1">
    <source>
        <dbReference type="EMBL" id="PNX60836.1"/>
    </source>
</evidence>
<dbReference type="EMBL" id="ASHM01138642">
    <property type="protein sequence ID" value="PNX60836.1"/>
    <property type="molecule type" value="Genomic_DNA"/>
</dbReference>
<organism evidence="1 2">
    <name type="scientific">Trifolium pratense</name>
    <name type="common">Red clover</name>
    <dbReference type="NCBI Taxonomy" id="57577"/>
    <lineage>
        <taxon>Eukaryota</taxon>
        <taxon>Viridiplantae</taxon>
        <taxon>Streptophyta</taxon>
        <taxon>Embryophyta</taxon>
        <taxon>Tracheophyta</taxon>
        <taxon>Spermatophyta</taxon>
        <taxon>Magnoliopsida</taxon>
        <taxon>eudicotyledons</taxon>
        <taxon>Gunneridae</taxon>
        <taxon>Pentapetalae</taxon>
        <taxon>rosids</taxon>
        <taxon>fabids</taxon>
        <taxon>Fabales</taxon>
        <taxon>Fabaceae</taxon>
        <taxon>Papilionoideae</taxon>
        <taxon>50 kb inversion clade</taxon>
        <taxon>NPAAA clade</taxon>
        <taxon>Hologalegina</taxon>
        <taxon>IRL clade</taxon>
        <taxon>Trifolieae</taxon>
        <taxon>Trifolium</taxon>
    </lineage>
</organism>
<reference evidence="1 2" key="2">
    <citation type="journal article" date="2017" name="Front. Plant Sci.">
        <title>Gene Classification and Mining of Molecular Markers Useful in Red Clover (Trifolium pratense) Breeding.</title>
        <authorList>
            <person name="Istvanek J."/>
            <person name="Dluhosova J."/>
            <person name="Dluhos P."/>
            <person name="Patkova L."/>
            <person name="Nedelnik J."/>
            <person name="Repkova J."/>
        </authorList>
    </citation>
    <scope>NUCLEOTIDE SEQUENCE [LARGE SCALE GENOMIC DNA]</scope>
    <source>
        <strain evidence="2">cv. Tatra</strain>
        <tissue evidence="1">Young leaves</tissue>
    </source>
</reference>
<sequence length="61" mass="7097">MDGRTRVPSLELDSTWCYYVQHIRARFIQFLGVLHPLQTCNDGIVHAFTGSYDIETRYGFT</sequence>
<gene>
    <name evidence="1" type="ORF">L195_g060376</name>
</gene>
<comment type="caution">
    <text evidence="1">The sequence shown here is derived from an EMBL/GenBank/DDBJ whole genome shotgun (WGS) entry which is preliminary data.</text>
</comment>
<dbReference type="Proteomes" id="UP000236291">
    <property type="component" value="Unassembled WGS sequence"/>
</dbReference>
<dbReference type="AlphaFoldDB" id="A0A2K3K3J1"/>
<proteinExistence type="predicted"/>
<protein>
    <submittedName>
        <fullName evidence="1">Uncharacterized protein</fullName>
    </submittedName>
</protein>
<accession>A0A2K3K3J1</accession>
<evidence type="ECO:0000313" key="2">
    <source>
        <dbReference type="Proteomes" id="UP000236291"/>
    </source>
</evidence>
<reference evidence="1 2" key="1">
    <citation type="journal article" date="2014" name="Am. J. Bot.">
        <title>Genome assembly and annotation for red clover (Trifolium pratense; Fabaceae).</title>
        <authorList>
            <person name="Istvanek J."/>
            <person name="Jaros M."/>
            <person name="Krenek A."/>
            <person name="Repkova J."/>
        </authorList>
    </citation>
    <scope>NUCLEOTIDE SEQUENCE [LARGE SCALE GENOMIC DNA]</scope>
    <source>
        <strain evidence="2">cv. Tatra</strain>
        <tissue evidence="1">Young leaves</tissue>
    </source>
</reference>
<name>A0A2K3K3J1_TRIPR</name>